<dbReference type="RefSeq" id="WP_244530964.1">
    <property type="nucleotide sequence ID" value="NZ_FRXO01000012.1"/>
</dbReference>
<dbReference type="InterPro" id="IPR008920">
    <property type="entry name" value="TF_FadR/GntR_C"/>
</dbReference>
<dbReference type="InterPro" id="IPR036388">
    <property type="entry name" value="WH-like_DNA-bd_sf"/>
</dbReference>
<evidence type="ECO:0000313" key="7">
    <source>
        <dbReference type="Proteomes" id="UP000186406"/>
    </source>
</evidence>
<evidence type="ECO:0000259" key="5">
    <source>
        <dbReference type="PROSITE" id="PS50949"/>
    </source>
</evidence>
<dbReference type="Pfam" id="PF07729">
    <property type="entry name" value="FCD"/>
    <property type="match status" value="1"/>
</dbReference>
<dbReference type="EMBL" id="FRXO01000012">
    <property type="protein sequence ID" value="SHO67312.1"/>
    <property type="molecule type" value="Genomic_DNA"/>
</dbReference>
<dbReference type="AlphaFoldDB" id="A0A1M7ZR56"/>
<keyword evidence="7" id="KW-1185">Reference proteome</keyword>
<dbReference type="GO" id="GO:0003677">
    <property type="term" value="F:DNA binding"/>
    <property type="evidence" value="ECO:0007669"/>
    <property type="project" value="UniProtKB-KW"/>
</dbReference>
<organism evidence="6 7">
    <name type="scientific">Pseudoxanthobacter soli DSM 19599</name>
    <dbReference type="NCBI Taxonomy" id="1123029"/>
    <lineage>
        <taxon>Bacteria</taxon>
        <taxon>Pseudomonadati</taxon>
        <taxon>Pseudomonadota</taxon>
        <taxon>Alphaproteobacteria</taxon>
        <taxon>Hyphomicrobiales</taxon>
        <taxon>Segnochrobactraceae</taxon>
        <taxon>Pseudoxanthobacter</taxon>
    </lineage>
</organism>
<dbReference type="SUPFAM" id="SSF46785">
    <property type="entry name" value="Winged helix' DNA-binding domain"/>
    <property type="match status" value="1"/>
</dbReference>
<gene>
    <name evidence="6" type="ORF">SAMN02745172_03988</name>
</gene>
<evidence type="ECO:0000256" key="2">
    <source>
        <dbReference type="ARBA" id="ARBA00023125"/>
    </source>
</evidence>
<dbReference type="SUPFAM" id="SSF48008">
    <property type="entry name" value="GntR ligand-binding domain-like"/>
    <property type="match status" value="1"/>
</dbReference>
<dbReference type="PANTHER" id="PTHR43537">
    <property type="entry name" value="TRANSCRIPTIONAL REGULATOR, GNTR FAMILY"/>
    <property type="match status" value="1"/>
</dbReference>
<keyword evidence="2 6" id="KW-0238">DNA-binding</keyword>
<keyword evidence="3" id="KW-0804">Transcription</keyword>
<reference evidence="6 7" key="1">
    <citation type="submission" date="2016-12" db="EMBL/GenBank/DDBJ databases">
        <authorList>
            <person name="Song W.-J."/>
            <person name="Kurnit D.M."/>
        </authorList>
    </citation>
    <scope>NUCLEOTIDE SEQUENCE [LARGE SCALE GENOMIC DNA]</scope>
    <source>
        <strain evidence="6 7">DSM 19599</strain>
    </source>
</reference>
<dbReference type="SMART" id="SM00895">
    <property type="entry name" value="FCD"/>
    <property type="match status" value="1"/>
</dbReference>
<accession>A0A1M7ZR56</accession>
<dbReference type="GO" id="GO:0003700">
    <property type="term" value="F:DNA-binding transcription factor activity"/>
    <property type="evidence" value="ECO:0007669"/>
    <property type="project" value="InterPro"/>
</dbReference>
<dbReference type="Proteomes" id="UP000186406">
    <property type="component" value="Unassembled WGS sequence"/>
</dbReference>
<sequence>MSSTMNDGDETRTGPNAKPVARRRKPRMRQEIVAGLARRILSGQIPPGDFLPREPDLCAEYGVSRTVIREATKVLESKGLLRSRPRLGTEVLQANAWNMLDPDLLGWVGSDFHDPRFVDSLMEARSIIEPAAAELAATRASAAELAALERAYRQMGVSLPHDIDVGAEADMEFHTALLVASHNHVLACLAGVIRAAMVALFELTNRATVSHAGALDLHGEVVDAVRLRDPARARRAIEAILETSKRDLANLRATQVEPASGER</sequence>
<evidence type="ECO:0000256" key="4">
    <source>
        <dbReference type="SAM" id="MobiDB-lite"/>
    </source>
</evidence>
<evidence type="ECO:0000313" key="6">
    <source>
        <dbReference type="EMBL" id="SHO67312.1"/>
    </source>
</evidence>
<dbReference type="PRINTS" id="PR00035">
    <property type="entry name" value="HTHGNTR"/>
</dbReference>
<dbReference type="STRING" id="1123029.SAMN02745172_03988"/>
<keyword evidence="1" id="KW-0805">Transcription regulation</keyword>
<proteinExistence type="predicted"/>
<dbReference type="InterPro" id="IPR036390">
    <property type="entry name" value="WH_DNA-bd_sf"/>
</dbReference>
<dbReference type="PANTHER" id="PTHR43537:SF44">
    <property type="entry name" value="GNTR FAMILY REGULATORY PROTEIN"/>
    <property type="match status" value="1"/>
</dbReference>
<dbReference type="PROSITE" id="PS50949">
    <property type="entry name" value="HTH_GNTR"/>
    <property type="match status" value="1"/>
</dbReference>
<dbReference type="InterPro" id="IPR000524">
    <property type="entry name" value="Tscrpt_reg_HTH_GntR"/>
</dbReference>
<evidence type="ECO:0000256" key="1">
    <source>
        <dbReference type="ARBA" id="ARBA00023015"/>
    </source>
</evidence>
<dbReference type="SMART" id="SM00345">
    <property type="entry name" value="HTH_GNTR"/>
    <property type="match status" value="1"/>
</dbReference>
<feature type="region of interest" description="Disordered" evidence="4">
    <location>
        <begin position="1"/>
        <end position="27"/>
    </location>
</feature>
<evidence type="ECO:0000256" key="3">
    <source>
        <dbReference type="ARBA" id="ARBA00023163"/>
    </source>
</evidence>
<name>A0A1M7ZR56_9HYPH</name>
<feature type="domain" description="HTH gntR-type" evidence="5">
    <location>
        <begin position="26"/>
        <end position="94"/>
    </location>
</feature>
<dbReference type="Pfam" id="PF00392">
    <property type="entry name" value="GntR"/>
    <property type="match status" value="1"/>
</dbReference>
<dbReference type="Gene3D" id="1.10.10.10">
    <property type="entry name" value="Winged helix-like DNA-binding domain superfamily/Winged helix DNA-binding domain"/>
    <property type="match status" value="1"/>
</dbReference>
<dbReference type="InterPro" id="IPR011711">
    <property type="entry name" value="GntR_C"/>
</dbReference>
<protein>
    <submittedName>
        <fullName evidence="6">DNA-binding transcriptional regulator, FadR family</fullName>
    </submittedName>
</protein>
<dbReference type="CDD" id="cd07377">
    <property type="entry name" value="WHTH_GntR"/>
    <property type="match status" value="1"/>
</dbReference>
<dbReference type="Gene3D" id="1.20.120.530">
    <property type="entry name" value="GntR ligand-binding domain-like"/>
    <property type="match status" value="1"/>
</dbReference>